<reference evidence="1 2" key="1">
    <citation type="submission" date="2016-10" db="EMBL/GenBank/DDBJ databases">
        <authorList>
            <person name="de Groot N.N."/>
        </authorList>
    </citation>
    <scope>NUCLEOTIDE SEQUENCE [LARGE SCALE GENOMIC DNA]</scope>
    <source>
        <strain evidence="1 2">LMG 25475</strain>
    </source>
</reference>
<dbReference type="STRING" id="640205.SAMN05216381_3216"/>
<proteinExistence type="predicted"/>
<organism evidence="1 2">
    <name type="scientific">Phytopseudomonas seleniipraecipitans</name>
    <dbReference type="NCBI Taxonomy" id="640205"/>
    <lineage>
        <taxon>Bacteria</taxon>
        <taxon>Pseudomonadati</taxon>
        <taxon>Pseudomonadota</taxon>
        <taxon>Gammaproteobacteria</taxon>
        <taxon>Pseudomonadales</taxon>
        <taxon>Pseudomonadaceae</taxon>
        <taxon>Phytopseudomonas</taxon>
    </lineage>
</organism>
<gene>
    <name evidence="1" type="ORF">SAMN05216381_3216</name>
</gene>
<sequence length="134" mass="14942">MRPLQEILIEALEHWDGESASMPAIKAIQELAFDGRFLEVTALLRCFVERFGRSNLTFTVGRVPGILLNKYVYRYADASHDVVDEYWGEREAGQAIIDAALEEGQLDTVMGKIIREINEKALSRSTTSGLGSPP</sequence>
<evidence type="ECO:0000313" key="2">
    <source>
        <dbReference type="Proteomes" id="UP000243378"/>
    </source>
</evidence>
<evidence type="ECO:0000313" key="1">
    <source>
        <dbReference type="EMBL" id="SDG12558.1"/>
    </source>
</evidence>
<dbReference type="EMBL" id="FNBM01000007">
    <property type="protein sequence ID" value="SDG12558.1"/>
    <property type="molecule type" value="Genomic_DNA"/>
</dbReference>
<dbReference type="Proteomes" id="UP000243378">
    <property type="component" value="Unassembled WGS sequence"/>
</dbReference>
<accession>A0A1G7RP13</accession>
<dbReference type="AlphaFoldDB" id="A0A1G7RP13"/>
<protein>
    <submittedName>
        <fullName evidence="1">Uncharacterized protein</fullName>
    </submittedName>
</protein>
<name>A0A1G7RP13_9GAMM</name>